<dbReference type="AlphaFoldDB" id="T1AW74"/>
<evidence type="ECO:0000313" key="1">
    <source>
        <dbReference type="EMBL" id="EQD44974.1"/>
    </source>
</evidence>
<organism evidence="1">
    <name type="scientific">mine drainage metagenome</name>
    <dbReference type="NCBI Taxonomy" id="410659"/>
    <lineage>
        <taxon>unclassified sequences</taxon>
        <taxon>metagenomes</taxon>
        <taxon>ecological metagenomes</taxon>
    </lineage>
</organism>
<comment type="caution">
    <text evidence="1">The sequence shown here is derived from an EMBL/GenBank/DDBJ whole genome shotgun (WGS) entry which is preliminary data.</text>
</comment>
<sequence length="181" mass="19838">RLHGHIVYDQNTLMPEISVGLRYHHNENGATIDAIGARPDGMDYYVAASKLFIDGLFGRYTFVNLTLDVTDANQDGLLGFGGIGRNGSYTHGYRLEPGISVAQFITRRVAVGYEFRAMPQNQLVGYNGLGDAVSRTDPWQDIFAAWFLNRHLSLTAAYAHLGHIASLPGQNGAYVSLTASF</sequence>
<accession>T1AW74</accession>
<dbReference type="InterPro" id="IPR021393">
    <property type="entry name" value="DUF3034"/>
</dbReference>
<gene>
    <name evidence="1" type="ORF">B2A_09372</name>
</gene>
<dbReference type="Pfam" id="PF11231">
    <property type="entry name" value="DUF3034"/>
    <property type="match status" value="1"/>
</dbReference>
<reference evidence="1" key="1">
    <citation type="submission" date="2013-08" db="EMBL/GenBank/DDBJ databases">
        <authorList>
            <person name="Mendez C."/>
            <person name="Richter M."/>
            <person name="Ferrer M."/>
            <person name="Sanchez J."/>
        </authorList>
    </citation>
    <scope>NUCLEOTIDE SEQUENCE</scope>
</reference>
<dbReference type="EMBL" id="AUZZ01006768">
    <property type="protein sequence ID" value="EQD44974.1"/>
    <property type="molecule type" value="Genomic_DNA"/>
</dbReference>
<reference evidence="1" key="2">
    <citation type="journal article" date="2014" name="ISME J.">
        <title>Microbial stratification in low pH oxic and suboxic macroscopic growths along an acid mine drainage.</title>
        <authorList>
            <person name="Mendez-Garcia C."/>
            <person name="Mesa V."/>
            <person name="Sprenger R.R."/>
            <person name="Richter M."/>
            <person name="Diez M.S."/>
            <person name="Solano J."/>
            <person name="Bargiela R."/>
            <person name="Golyshina O.V."/>
            <person name="Manteca A."/>
            <person name="Ramos J.L."/>
            <person name="Gallego J.R."/>
            <person name="Llorente I."/>
            <person name="Martins Dos Santos V.A."/>
            <person name="Jensen O.N."/>
            <person name="Pelaez A.I."/>
            <person name="Sanchez J."/>
            <person name="Ferrer M."/>
        </authorList>
    </citation>
    <scope>NUCLEOTIDE SEQUENCE</scope>
</reference>
<name>T1AW74_9ZZZZ</name>
<feature type="non-terminal residue" evidence="1">
    <location>
        <position position="1"/>
    </location>
</feature>
<proteinExistence type="predicted"/>
<protein>
    <submittedName>
        <fullName evidence="1">Uncharacterized protein</fullName>
    </submittedName>
</protein>